<sequence length="643" mass="70368">MVVEFGIPSPPLDALRKLDETDIDDDYEEPAIPSARDQTTATTLEPPSVVPHEPLSEWPSVKRVPPPPRHTADEPNWAIAPDDPKRPAVTPTKKPRQGERRRGGRRGKHTRAQNTIPGASNASTYAESNSIDVQPSVVQPFLETNVPLQIGNPIKAAAEIITSSVFCPEERRLPDRTPGTKIHTNQPDGNAITQAPVSKAESYNISNLGSFVPKTCPVMESIVPFGDQLLLGPKGKDRRAPRRSAPWRRTTPILSVSSEPSLQPTTAEKEVPDILYQSSSKVSHEESTRLSVGLNKKMPLKWIATGIEPLMENPAQVSSSSSMISDTGPEVLGRLTWPSLEEEMRFHATERPLLLATKEVIKPKHSNTANGFLPPSSKQGPGYLPVAESNGLMAVSKVRCSPFDDTIASGRGNIPAKVNLPSRPSDWEAFSRDPGPRAAFQSGIPVPTRISLSRSNSLELDPFSQGSINFAHFSGREWQNSSLGNGTVSSGRPALQRPLPPKPSGGSHRSASRTFTLRRETEPTVYTRGTYSHPNAFTPTEIRPFVSHYLPAPSDDVRRAISRASRNEQDTPFPSGDHRAGDYHDQLSSTFPSENIRPSPTSFVGNFQENNPAPNPQISYTRGHIPAHRFAAYQPRDEKNGLN</sequence>
<feature type="compositionally biased region" description="Polar residues" evidence="1">
    <location>
        <begin position="481"/>
        <end position="490"/>
    </location>
</feature>
<feature type="compositionally biased region" description="Basic residues" evidence="1">
    <location>
        <begin position="102"/>
        <end position="111"/>
    </location>
</feature>
<evidence type="ECO:0000313" key="3">
    <source>
        <dbReference type="Proteomes" id="UP000027222"/>
    </source>
</evidence>
<dbReference type="OrthoDB" id="3071730at2759"/>
<reference evidence="3" key="1">
    <citation type="journal article" date="2014" name="Proc. Natl. Acad. Sci. U.S.A.">
        <title>Extensive sampling of basidiomycete genomes demonstrates inadequacy of the white-rot/brown-rot paradigm for wood decay fungi.</title>
        <authorList>
            <person name="Riley R."/>
            <person name="Salamov A.A."/>
            <person name="Brown D.W."/>
            <person name="Nagy L.G."/>
            <person name="Floudas D."/>
            <person name="Held B.W."/>
            <person name="Levasseur A."/>
            <person name="Lombard V."/>
            <person name="Morin E."/>
            <person name="Otillar R."/>
            <person name="Lindquist E.A."/>
            <person name="Sun H."/>
            <person name="LaButti K.M."/>
            <person name="Schmutz J."/>
            <person name="Jabbour D."/>
            <person name="Luo H."/>
            <person name="Baker S.E."/>
            <person name="Pisabarro A.G."/>
            <person name="Walton J.D."/>
            <person name="Blanchette R.A."/>
            <person name="Henrissat B."/>
            <person name="Martin F."/>
            <person name="Cullen D."/>
            <person name="Hibbett D.S."/>
            <person name="Grigoriev I.V."/>
        </authorList>
    </citation>
    <scope>NUCLEOTIDE SEQUENCE [LARGE SCALE GENOMIC DNA]</scope>
    <source>
        <strain evidence="3">CBS 339.88</strain>
    </source>
</reference>
<evidence type="ECO:0000256" key="1">
    <source>
        <dbReference type="SAM" id="MobiDB-lite"/>
    </source>
</evidence>
<proteinExistence type="predicted"/>
<evidence type="ECO:0000313" key="2">
    <source>
        <dbReference type="EMBL" id="KDR83988.1"/>
    </source>
</evidence>
<feature type="region of interest" description="Disordered" evidence="1">
    <location>
        <begin position="481"/>
        <end position="538"/>
    </location>
</feature>
<feature type="region of interest" description="Disordered" evidence="1">
    <location>
        <begin position="565"/>
        <end position="621"/>
    </location>
</feature>
<protein>
    <submittedName>
        <fullName evidence="2">Uncharacterized protein</fullName>
    </submittedName>
</protein>
<feature type="compositionally biased region" description="Polar residues" evidence="1">
    <location>
        <begin position="586"/>
        <end position="620"/>
    </location>
</feature>
<accession>A0A067TY88</accession>
<feature type="compositionally biased region" description="Basic and acidic residues" evidence="1">
    <location>
        <begin position="576"/>
        <end position="585"/>
    </location>
</feature>
<dbReference type="Proteomes" id="UP000027222">
    <property type="component" value="Unassembled WGS sequence"/>
</dbReference>
<dbReference type="AlphaFoldDB" id="A0A067TY88"/>
<feature type="compositionally biased region" description="Polar residues" evidence="1">
    <location>
        <begin position="112"/>
        <end position="127"/>
    </location>
</feature>
<feature type="compositionally biased region" description="Polar residues" evidence="1">
    <location>
        <begin position="182"/>
        <end position="192"/>
    </location>
</feature>
<keyword evidence="3" id="KW-1185">Reference proteome</keyword>
<feature type="compositionally biased region" description="Polar residues" evidence="1">
    <location>
        <begin position="36"/>
        <end position="45"/>
    </location>
</feature>
<dbReference type="HOGENOM" id="CLU_425801_0_0_1"/>
<organism evidence="2 3">
    <name type="scientific">Galerina marginata (strain CBS 339.88)</name>
    <dbReference type="NCBI Taxonomy" id="685588"/>
    <lineage>
        <taxon>Eukaryota</taxon>
        <taxon>Fungi</taxon>
        <taxon>Dikarya</taxon>
        <taxon>Basidiomycota</taxon>
        <taxon>Agaricomycotina</taxon>
        <taxon>Agaricomycetes</taxon>
        <taxon>Agaricomycetidae</taxon>
        <taxon>Agaricales</taxon>
        <taxon>Agaricineae</taxon>
        <taxon>Strophariaceae</taxon>
        <taxon>Galerina</taxon>
    </lineage>
</organism>
<feature type="region of interest" description="Disordered" evidence="1">
    <location>
        <begin position="1"/>
        <end position="127"/>
    </location>
</feature>
<gene>
    <name evidence="2" type="ORF">GALMADRAFT_689340</name>
</gene>
<feature type="compositionally biased region" description="Polar residues" evidence="1">
    <location>
        <begin position="527"/>
        <end position="538"/>
    </location>
</feature>
<feature type="region of interest" description="Disordered" evidence="1">
    <location>
        <begin position="170"/>
        <end position="192"/>
    </location>
</feature>
<name>A0A067TY88_GALM3</name>
<dbReference type="EMBL" id="KL142368">
    <property type="protein sequence ID" value="KDR83988.1"/>
    <property type="molecule type" value="Genomic_DNA"/>
</dbReference>